<evidence type="ECO:0000256" key="1">
    <source>
        <dbReference type="SAM" id="MobiDB-lite"/>
    </source>
</evidence>
<dbReference type="AlphaFoldDB" id="A0A1A6G3F4"/>
<dbReference type="EMBL" id="LZPO01107902">
    <property type="protein sequence ID" value="OBS60369.1"/>
    <property type="molecule type" value="Genomic_DNA"/>
</dbReference>
<evidence type="ECO:0000313" key="3">
    <source>
        <dbReference type="Proteomes" id="UP000092124"/>
    </source>
</evidence>
<protein>
    <submittedName>
        <fullName evidence="2">Uncharacterized protein</fullName>
    </submittedName>
</protein>
<keyword evidence="3" id="KW-1185">Reference proteome</keyword>
<feature type="region of interest" description="Disordered" evidence="1">
    <location>
        <begin position="232"/>
        <end position="252"/>
    </location>
</feature>
<accession>A0A1A6G3F4</accession>
<dbReference type="Proteomes" id="UP000092124">
    <property type="component" value="Unassembled WGS sequence"/>
</dbReference>
<feature type="non-terminal residue" evidence="2">
    <location>
        <position position="570"/>
    </location>
</feature>
<proteinExistence type="predicted"/>
<name>A0A1A6G3F4_NEOLE</name>
<reference evidence="2 3" key="1">
    <citation type="submission" date="2016-06" db="EMBL/GenBank/DDBJ databases">
        <title>The Draft Genome Sequence and Annotation of the Desert Woodrat Neotoma lepida.</title>
        <authorList>
            <person name="Campbell M."/>
            <person name="Oakeson K.F."/>
            <person name="Yandell M."/>
            <person name="Halpert J.R."/>
            <person name="Dearing D."/>
        </authorList>
    </citation>
    <scope>NUCLEOTIDE SEQUENCE [LARGE SCALE GENOMIC DNA]</scope>
    <source>
        <strain evidence="2">417</strain>
        <tissue evidence="2">Liver</tissue>
    </source>
</reference>
<comment type="caution">
    <text evidence="2">The sequence shown here is derived from an EMBL/GenBank/DDBJ whole genome shotgun (WGS) entry which is preliminary data.</text>
</comment>
<organism evidence="2 3">
    <name type="scientific">Neotoma lepida</name>
    <name type="common">Desert woodrat</name>
    <dbReference type="NCBI Taxonomy" id="56216"/>
    <lineage>
        <taxon>Eukaryota</taxon>
        <taxon>Metazoa</taxon>
        <taxon>Chordata</taxon>
        <taxon>Craniata</taxon>
        <taxon>Vertebrata</taxon>
        <taxon>Euteleostomi</taxon>
        <taxon>Mammalia</taxon>
        <taxon>Eutheria</taxon>
        <taxon>Euarchontoglires</taxon>
        <taxon>Glires</taxon>
        <taxon>Rodentia</taxon>
        <taxon>Myomorpha</taxon>
        <taxon>Muroidea</taxon>
        <taxon>Cricetidae</taxon>
        <taxon>Neotominae</taxon>
        <taxon>Neotoma</taxon>
    </lineage>
</organism>
<gene>
    <name evidence="2" type="ORF">A6R68_08521</name>
</gene>
<dbReference type="STRING" id="56216.A0A1A6G3F4"/>
<sequence>MTKSPGKGIEPRNCVRIQEAGRVRKQLGKSRLLGSEFKAEMGSQLTRASATVTRTAPCLPCRVLVMDEGQVAESGSPAQLLAQKGLFYRLAQERKMAEKVTDDWNTRPRRTQHTQVGLSKAMVTLQPKWTYSLQLILRLSTWQGTSLITMATFVVQKKKLKPKSGDIGYPVANSSGPVGSSALEEPEMGHTALDLPFSCLAWDRGCCVSGDVGETLWRPRLGLGIEPGSQGHLSAGSSLWEEQESAPAGHSHTSSASGCPCGPFAFLWCWGWNLCLANAIPDPFTSLPDTEGVSVVPESPSSLQIQLCTRHAVNAGDSEETGATIQPPSSCVPCGLPIPAVSSVSILRPGIGTQKHTPQEHNCSCGCTITSVSTGHFFTPCTALCLKTCAQLFLFKHAQSCRVHPSASLNRDLKQHQHRNFCNMSESQYHSEEPPVLQVWESLCLPVVPPQTYGDQVTSSCSRYIFVGSVQRAVEWHCGQSSQSLQLRLGGGGVHSVAGQPVSQLDVPKAWEIPQIDTFIRQSGEGPGQMLLMDHNSRLKLFCQPGTRAGCGREVLTHPQRSKNIGEEKL</sequence>
<evidence type="ECO:0000313" key="2">
    <source>
        <dbReference type="EMBL" id="OBS60369.1"/>
    </source>
</evidence>